<evidence type="ECO:0000256" key="2">
    <source>
        <dbReference type="SAM" id="Phobius"/>
    </source>
</evidence>
<feature type="transmembrane region" description="Helical" evidence="2">
    <location>
        <begin position="41"/>
        <end position="64"/>
    </location>
</feature>
<sequence>MEINRLAFVPRPRTPWQVFDLSLQFYRGNFWTMWKIYLAQALPLAFVLFLVFEPVVASLIFWWLKPLMERPLLDFLSKQTFSQDTSTKANLKVLKRLRIVDIVAMLTWLRLSPNRAYLASVEQLELLTGTARQKRKTLLIGRMQNKQTQWMLFMVHLEMILIFAIYMGLFFFLPNEDPISQMFDPYGESSLLQEQISFWIYVVVVSLIGPWFSCGGFMMYLNSRIKLEAWDLELGFKRLSLRLPQWAIAVIAAGIFTAALPQPVEAAQATNTELSSPLTENHDSSDKSTQQANKAGINGDEKSQRSLQVRNEIKNIYEENELINRKNIYKLSEDDTKEESSMPQWLEAFFSMFSWLSLLAPMIQWLLYGLILWFILWVVYRLYGIYSQQETVPSQRANKAPMKKNPQVVPEFFENIETQQWPDDLLAAAKHSLGEDDDRQALIYLLKYGLDYIGTAAPDLLTYSMTEPECQSAIKQNFSAQVFLPMQKLFALWMAKAWAHREIDTTEILSLIDVIDQLPIPQVNYEN</sequence>
<name>A0A5R9INX9_9GAMM</name>
<gene>
    <name evidence="3" type="ORF">FE810_02760</name>
</gene>
<evidence type="ECO:0000313" key="4">
    <source>
        <dbReference type="Proteomes" id="UP000307790"/>
    </source>
</evidence>
<keyword evidence="4" id="KW-1185">Reference proteome</keyword>
<dbReference type="AlphaFoldDB" id="A0A5R9INX9"/>
<proteinExistence type="predicted"/>
<feature type="transmembrane region" description="Helical" evidence="2">
    <location>
        <begin position="243"/>
        <end position="260"/>
    </location>
</feature>
<keyword evidence="2" id="KW-0472">Membrane</keyword>
<dbReference type="Proteomes" id="UP000307790">
    <property type="component" value="Unassembled WGS sequence"/>
</dbReference>
<keyword evidence="2" id="KW-0812">Transmembrane</keyword>
<keyword evidence="2" id="KW-1133">Transmembrane helix</keyword>
<protein>
    <recommendedName>
        <fullName evidence="5">DUF4129 domain-containing protein</fullName>
    </recommendedName>
</protein>
<feature type="transmembrane region" description="Helical" evidence="2">
    <location>
        <begin position="352"/>
        <end position="380"/>
    </location>
</feature>
<feature type="transmembrane region" description="Helical" evidence="2">
    <location>
        <begin position="150"/>
        <end position="173"/>
    </location>
</feature>
<evidence type="ECO:0000313" key="3">
    <source>
        <dbReference type="EMBL" id="TLU67220.1"/>
    </source>
</evidence>
<evidence type="ECO:0008006" key="5">
    <source>
        <dbReference type="Google" id="ProtNLM"/>
    </source>
</evidence>
<accession>A0A5R9INX9</accession>
<feature type="transmembrane region" description="Helical" evidence="2">
    <location>
        <begin position="198"/>
        <end position="222"/>
    </location>
</feature>
<feature type="compositionally biased region" description="Polar residues" evidence="1">
    <location>
        <begin position="270"/>
        <end position="279"/>
    </location>
</feature>
<evidence type="ECO:0000256" key="1">
    <source>
        <dbReference type="SAM" id="MobiDB-lite"/>
    </source>
</evidence>
<feature type="region of interest" description="Disordered" evidence="1">
    <location>
        <begin position="270"/>
        <end position="305"/>
    </location>
</feature>
<reference evidence="3 4" key="1">
    <citation type="submission" date="2019-05" db="EMBL/GenBank/DDBJ databases">
        <title>Genome sequences of Thalassotalea litorea 1K03283.</title>
        <authorList>
            <person name="Zhang D."/>
        </authorList>
    </citation>
    <scope>NUCLEOTIDE SEQUENCE [LARGE SCALE GENOMIC DNA]</scope>
    <source>
        <strain evidence="3 4">MCCC 1K03283</strain>
    </source>
</reference>
<dbReference type="RefSeq" id="WP_138318503.1">
    <property type="nucleotide sequence ID" value="NZ_VCBC01000003.1"/>
</dbReference>
<dbReference type="OrthoDB" id="183980at2"/>
<dbReference type="EMBL" id="VCBC01000003">
    <property type="protein sequence ID" value="TLU67220.1"/>
    <property type="molecule type" value="Genomic_DNA"/>
</dbReference>
<comment type="caution">
    <text evidence="3">The sequence shown here is derived from an EMBL/GenBank/DDBJ whole genome shotgun (WGS) entry which is preliminary data.</text>
</comment>
<organism evidence="3 4">
    <name type="scientific">Thalassotalea litorea</name>
    <dbReference type="NCBI Taxonomy" id="2020715"/>
    <lineage>
        <taxon>Bacteria</taxon>
        <taxon>Pseudomonadati</taxon>
        <taxon>Pseudomonadota</taxon>
        <taxon>Gammaproteobacteria</taxon>
        <taxon>Alteromonadales</taxon>
        <taxon>Colwelliaceae</taxon>
        <taxon>Thalassotalea</taxon>
    </lineage>
</organism>